<evidence type="ECO:0000256" key="1">
    <source>
        <dbReference type="SAM" id="MobiDB-lite"/>
    </source>
</evidence>
<sequence length="89" mass="9227">MAVAAPIPMGRPIPGAGSHRAAPSLTEPPCGPSGRPENPEQEDQRAIDHMRRTIALEGPTTVAAGILEIVPGAAGVLDTTANENRHLFT</sequence>
<evidence type="ECO:0000313" key="2">
    <source>
        <dbReference type="EMBL" id="GAA1582652.1"/>
    </source>
</evidence>
<keyword evidence="3" id="KW-1185">Reference proteome</keyword>
<reference evidence="2 3" key="1">
    <citation type="journal article" date="2019" name="Int. J. Syst. Evol. Microbiol.">
        <title>The Global Catalogue of Microorganisms (GCM) 10K type strain sequencing project: providing services to taxonomists for standard genome sequencing and annotation.</title>
        <authorList>
            <consortium name="The Broad Institute Genomics Platform"/>
            <consortium name="The Broad Institute Genome Sequencing Center for Infectious Disease"/>
            <person name="Wu L."/>
            <person name="Ma J."/>
        </authorList>
    </citation>
    <scope>NUCLEOTIDE SEQUENCE [LARGE SCALE GENOMIC DNA]</scope>
    <source>
        <strain evidence="2 3">JCM 14969</strain>
    </source>
</reference>
<feature type="region of interest" description="Disordered" evidence="1">
    <location>
        <begin position="1"/>
        <end position="45"/>
    </location>
</feature>
<comment type="caution">
    <text evidence="2">The sequence shown here is derived from an EMBL/GenBank/DDBJ whole genome shotgun (WGS) entry which is preliminary data.</text>
</comment>
<protein>
    <submittedName>
        <fullName evidence="2">Uncharacterized protein</fullName>
    </submittedName>
</protein>
<accession>A0ABN2DRU2</accession>
<dbReference type="InterPro" id="IPR015421">
    <property type="entry name" value="PyrdxlP-dep_Trfase_major"/>
</dbReference>
<dbReference type="Proteomes" id="UP001500393">
    <property type="component" value="Unassembled WGS sequence"/>
</dbReference>
<name>A0ABN2DRU2_9ACTN</name>
<organism evidence="2 3">
    <name type="scientific">Kribbella sancticallisti</name>
    <dbReference type="NCBI Taxonomy" id="460087"/>
    <lineage>
        <taxon>Bacteria</taxon>
        <taxon>Bacillati</taxon>
        <taxon>Actinomycetota</taxon>
        <taxon>Actinomycetes</taxon>
        <taxon>Propionibacteriales</taxon>
        <taxon>Kribbellaceae</taxon>
        <taxon>Kribbella</taxon>
    </lineage>
</organism>
<dbReference type="Gene3D" id="3.40.640.10">
    <property type="entry name" value="Type I PLP-dependent aspartate aminotransferase-like (Major domain)"/>
    <property type="match status" value="1"/>
</dbReference>
<proteinExistence type="predicted"/>
<gene>
    <name evidence="2" type="ORF">GCM10009789_40550</name>
</gene>
<evidence type="ECO:0000313" key="3">
    <source>
        <dbReference type="Proteomes" id="UP001500393"/>
    </source>
</evidence>
<dbReference type="EMBL" id="BAAAOS010000022">
    <property type="protein sequence ID" value="GAA1582652.1"/>
    <property type="molecule type" value="Genomic_DNA"/>
</dbReference>